<dbReference type="SUPFAM" id="SSF50156">
    <property type="entry name" value="PDZ domain-like"/>
    <property type="match status" value="1"/>
</dbReference>
<dbReference type="PROSITE" id="PS51126">
    <property type="entry name" value="DILUTE"/>
    <property type="match status" value="1"/>
</dbReference>
<protein>
    <submittedName>
        <fullName evidence="4">Uncharacterized protein</fullName>
    </submittedName>
</protein>
<feature type="compositionally biased region" description="Basic and acidic residues" evidence="1">
    <location>
        <begin position="21"/>
        <end position="34"/>
    </location>
</feature>
<feature type="region of interest" description="Disordered" evidence="1">
    <location>
        <begin position="20"/>
        <end position="51"/>
    </location>
</feature>
<dbReference type="PANTHER" id="PTHR16027:SF4">
    <property type="entry name" value="RAS-INTERACTING PROTEIN 1"/>
    <property type="match status" value="1"/>
</dbReference>
<dbReference type="InterPro" id="IPR052072">
    <property type="entry name" value="Vascular_dev_regulator"/>
</dbReference>
<feature type="compositionally biased region" description="Polar residues" evidence="1">
    <location>
        <begin position="36"/>
        <end position="51"/>
    </location>
</feature>
<dbReference type="STRING" id="43700.ENSMALP00000016055"/>
<dbReference type="PANTHER" id="PTHR16027">
    <property type="entry name" value="DILUTE DOMAIN-CONTAINING PROTEIN YPR089W"/>
    <property type="match status" value="1"/>
</dbReference>
<dbReference type="Gene3D" id="2.30.42.10">
    <property type="match status" value="1"/>
</dbReference>
<reference evidence="4" key="1">
    <citation type="submission" date="2025-08" db="UniProtKB">
        <authorList>
            <consortium name="Ensembl"/>
        </authorList>
    </citation>
    <scope>IDENTIFICATION</scope>
</reference>
<dbReference type="InterPro" id="IPR041489">
    <property type="entry name" value="PDZ_6"/>
</dbReference>
<sequence length="1002" mass="111227">MARSHKLWWRKSEMDLLDADTETKHGTDTDECVKDQNGSLNQISLQSPKSSKTTLEQNHIHCLASPSEGHGGLQAKTETLCLLRPSGEREGEESEREEREKEETESSDDNTTQYSIHPPHDCPYLLLLQGCIPTQDFVIYLLVGPSIIIGQQSDHEDELKPDILLFAADILPRHCYLYRQTAGSPTTLRPCQNAMVTRNGEMLRREVQLTSGDVIGLGQCYLFLFKDPLALTHKEVNSIAPEPNLSAVPWMLGHTTSATTTHHSREMTLYNTCISTCTDLQSQSSKQPLSRSPPFLKSPEGHSLTLNYEIEDEDRIVEEIVSMGSNSADDRPPLTIAFLLCMCIQYSSTSLHTSDLRRLLLLIASGVQSAMWEHTKDLAAVQPEVLSGEGLNSEDLKPLSPKEVISGLHPLVVWMSNSLELLHFIQYELPLILEWKTRKGQRQSEQEEREGEESKEMESLALLELHLSCVHSASEETMAVLEEVIMLAFQQCVYYITKVLHPILPSFLDCCPFRESPDPPTTGMSAQVIGSRGLGVPGEIQQAVEVLTETWRLLSDCQLHPEISSQLIGYLFYFINASLFNLLMERGPEPGFYQWSRGVQMRANLDLLLDWAQAAGLGELALEHTHTLSSAINLLAMPRKNLLQMSWASLQSDYPALNLAQLNHLLSLYSPPSSCKHTWTPSAQDQAAAHNSADILESFDTHNSLVLPNGGYQFQLRRVVIDLSLVEQLDKLQEFISTLSHCQSNDVTASTVSAAVPPSPPSLASRFSAHYLGEVNSCGTLLLSQKLRNLELQTRIMETSKMRMSALDPSCLLTPPNTPHIIDSADLVKAEQDKWLQADSETPPWSSGVDAHDEGGLVFECLAALKADRLKSDCPSMKKNVELNEEEDEQGGEEEEDDQYDDSNDEVFSLELERGETGLGLALVDTRDTSLRSRGVLICAVVPDSPAARCKKLVPGDRILAVNGVSLLGLDYQSGKDLIQSSGDIVRLLVARSDWMTKGIQN</sequence>
<feature type="region of interest" description="Disordered" evidence="1">
    <location>
        <begin position="82"/>
        <end position="115"/>
    </location>
</feature>
<dbReference type="AlphaFoldDB" id="A0A3Q3JH48"/>
<name>A0A3Q3JH48_MONAL</name>
<dbReference type="Pfam" id="PF17820">
    <property type="entry name" value="PDZ_6"/>
    <property type="match status" value="1"/>
</dbReference>
<dbReference type="InterPro" id="IPR008984">
    <property type="entry name" value="SMAD_FHA_dom_sf"/>
</dbReference>
<dbReference type="Proteomes" id="UP000261600">
    <property type="component" value="Unplaced"/>
</dbReference>
<reference evidence="4" key="2">
    <citation type="submission" date="2025-09" db="UniProtKB">
        <authorList>
            <consortium name="Ensembl"/>
        </authorList>
    </citation>
    <scope>IDENTIFICATION</scope>
</reference>
<evidence type="ECO:0000256" key="1">
    <source>
        <dbReference type="SAM" id="MobiDB-lite"/>
    </source>
</evidence>
<evidence type="ECO:0000313" key="5">
    <source>
        <dbReference type="Proteomes" id="UP000261600"/>
    </source>
</evidence>
<dbReference type="InterPro" id="IPR037983">
    <property type="entry name" value="CBD_Rasip1/Radil"/>
</dbReference>
<dbReference type="InterPro" id="IPR002710">
    <property type="entry name" value="Dilute_dom"/>
</dbReference>
<dbReference type="GO" id="GO:0005911">
    <property type="term" value="C:cell-cell junction"/>
    <property type="evidence" value="ECO:0007669"/>
    <property type="project" value="TreeGrafter"/>
</dbReference>
<feature type="region of interest" description="Disordered" evidence="1">
    <location>
        <begin position="881"/>
        <end position="903"/>
    </location>
</feature>
<dbReference type="Pfam" id="PF01843">
    <property type="entry name" value="DIL"/>
    <property type="match status" value="1"/>
</dbReference>
<dbReference type="PROSITE" id="PS50106">
    <property type="entry name" value="PDZ"/>
    <property type="match status" value="1"/>
</dbReference>
<dbReference type="SUPFAM" id="SSF49879">
    <property type="entry name" value="SMAD/FHA domain"/>
    <property type="match status" value="1"/>
</dbReference>
<dbReference type="SMART" id="SM00228">
    <property type="entry name" value="PDZ"/>
    <property type="match status" value="1"/>
</dbReference>
<accession>A0A3Q3JH48</accession>
<dbReference type="GO" id="GO:0035024">
    <property type="term" value="P:negative regulation of Rho protein signal transduction"/>
    <property type="evidence" value="ECO:0007669"/>
    <property type="project" value="TreeGrafter"/>
</dbReference>
<feature type="domain" description="PDZ" evidence="2">
    <location>
        <begin position="909"/>
        <end position="994"/>
    </location>
</feature>
<feature type="domain" description="Dilute" evidence="3">
    <location>
        <begin position="402"/>
        <end position="702"/>
    </location>
</feature>
<evidence type="ECO:0000259" key="3">
    <source>
        <dbReference type="PROSITE" id="PS51126"/>
    </source>
</evidence>
<dbReference type="CDD" id="cd15472">
    <property type="entry name" value="Myo5p-like_CBD_Rasip1"/>
    <property type="match status" value="1"/>
</dbReference>
<evidence type="ECO:0000313" key="4">
    <source>
        <dbReference type="Ensembl" id="ENSMALP00000016055.1"/>
    </source>
</evidence>
<dbReference type="InterPro" id="IPR036034">
    <property type="entry name" value="PDZ_sf"/>
</dbReference>
<evidence type="ECO:0000259" key="2">
    <source>
        <dbReference type="PROSITE" id="PS50106"/>
    </source>
</evidence>
<dbReference type="SMART" id="SM01132">
    <property type="entry name" value="DIL"/>
    <property type="match status" value="1"/>
</dbReference>
<dbReference type="Gene3D" id="2.60.200.20">
    <property type="match status" value="1"/>
</dbReference>
<proteinExistence type="predicted"/>
<dbReference type="Ensembl" id="ENSMALT00000016377.1">
    <property type="protein sequence ID" value="ENSMALP00000016055.1"/>
    <property type="gene ID" value="ENSMALG00000011262.1"/>
</dbReference>
<dbReference type="GO" id="GO:0001525">
    <property type="term" value="P:angiogenesis"/>
    <property type="evidence" value="ECO:0007669"/>
    <property type="project" value="TreeGrafter"/>
</dbReference>
<dbReference type="InterPro" id="IPR001478">
    <property type="entry name" value="PDZ"/>
</dbReference>
<organism evidence="4 5">
    <name type="scientific">Monopterus albus</name>
    <name type="common">Swamp eel</name>
    <dbReference type="NCBI Taxonomy" id="43700"/>
    <lineage>
        <taxon>Eukaryota</taxon>
        <taxon>Metazoa</taxon>
        <taxon>Chordata</taxon>
        <taxon>Craniata</taxon>
        <taxon>Vertebrata</taxon>
        <taxon>Euteleostomi</taxon>
        <taxon>Actinopterygii</taxon>
        <taxon>Neopterygii</taxon>
        <taxon>Teleostei</taxon>
        <taxon>Neoteleostei</taxon>
        <taxon>Acanthomorphata</taxon>
        <taxon>Anabantaria</taxon>
        <taxon>Synbranchiformes</taxon>
        <taxon>Synbranchidae</taxon>
        <taxon>Monopterus</taxon>
    </lineage>
</organism>
<dbReference type="GO" id="GO:0051020">
    <property type="term" value="F:GTPase binding"/>
    <property type="evidence" value="ECO:0007669"/>
    <property type="project" value="TreeGrafter"/>
</dbReference>
<feature type="compositionally biased region" description="Acidic residues" evidence="1">
    <location>
        <begin position="883"/>
        <end position="903"/>
    </location>
</feature>
<keyword evidence="5" id="KW-1185">Reference proteome</keyword>